<feature type="domain" description="HTH marR-type" evidence="1">
    <location>
        <begin position="18"/>
        <end position="148"/>
    </location>
</feature>
<dbReference type="RefSeq" id="WP_067280840.1">
    <property type="nucleotide sequence ID" value="NZ_LOHS01000094.1"/>
</dbReference>
<dbReference type="OrthoDB" id="4485201at2"/>
<keyword evidence="3" id="KW-1185">Reference proteome</keyword>
<proteinExistence type="predicted"/>
<evidence type="ECO:0000313" key="2">
    <source>
        <dbReference type="EMBL" id="OAH12160.1"/>
    </source>
</evidence>
<dbReference type="InterPro" id="IPR011991">
    <property type="entry name" value="ArsR-like_HTH"/>
</dbReference>
<dbReference type="InterPro" id="IPR000835">
    <property type="entry name" value="HTH_MarR-typ"/>
</dbReference>
<dbReference type="PROSITE" id="PS50995">
    <property type="entry name" value="HTH_MARR_2"/>
    <property type="match status" value="1"/>
</dbReference>
<dbReference type="InterPro" id="IPR036390">
    <property type="entry name" value="WH_DNA-bd_sf"/>
</dbReference>
<protein>
    <submittedName>
        <fullName evidence="2">MarR family protein</fullName>
    </submittedName>
</protein>
<dbReference type="PANTHER" id="PTHR33164">
    <property type="entry name" value="TRANSCRIPTIONAL REGULATOR, MARR FAMILY"/>
    <property type="match status" value="1"/>
</dbReference>
<dbReference type="PANTHER" id="PTHR33164:SF57">
    <property type="entry name" value="MARR-FAMILY TRANSCRIPTIONAL REGULATOR"/>
    <property type="match status" value="1"/>
</dbReference>
<organism evidence="2 3">
    <name type="scientific">Streptomyces jeddahensis</name>
    <dbReference type="NCBI Taxonomy" id="1716141"/>
    <lineage>
        <taxon>Bacteria</taxon>
        <taxon>Bacillati</taxon>
        <taxon>Actinomycetota</taxon>
        <taxon>Actinomycetes</taxon>
        <taxon>Kitasatosporales</taxon>
        <taxon>Streptomycetaceae</taxon>
        <taxon>Streptomyces</taxon>
    </lineage>
</organism>
<dbReference type="Gene3D" id="1.10.10.10">
    <property type="entry name" value="Winged helix-like DNA-binding domain superfamily/Winged helix DNA-binding domain"/>
    <property type="match status" value="1"/>
</dbReference>
<dbReference type="InterPro" id="IPR036388">
    <property type="entry name" value="WH-like_DNA-bd_sf"/>
</dbReference>
<dbReference type="GO" id="GO:0003700">
    <property type="term" value="F:DNA-binding transcription factor activity"/>
    <property type="evidence" value="ECO:0007669"/>
    <property type="project" value="InterPro"/>
</dbReference>
<name>A0A177HNI3_9ACTN</name>
<accession>A0A177HNI3</accession>
<dbReference type="CDD" id="cd00090">
    <property type="entry name" value="HTH_ARSR"/>
    <property type="match status" value="1"/>
</dbReference>
<dbReference type="STRING" id="1716141.STSP_44970"/>
<dbReference type="PATRIC" id="fig|1716141.3.peg.4733"/>
<dbReference type="Pfam" id="PF01047">
    <property type="entry name" value="MarR"/>
    <property type="match status" value="1"/>
</dbReference>
<dbReference type="GO" id="GO:0006950">
    <property type="term" value="P:response to stress"/>
    <property type="evidence" value="ECO:0007669"/>
    <property type="project" value="TreeGrafter"/>
</dbReference>
<dbReference type="InterPro" id="IPR039422">
    <property type="entry name" value="MarR/SlyA-like"/>
</dbReference>
<dbReference type="SMART" id="SM00347">
    <property type="entry name" value="HTH_MARR"/>
    <property type="match status" value="1"/>
</dbReference>
<dbReference type="Proteomes" id="UP000077381">
    <property type="component" value="Unassembled WGS sequence"/>
</dbReference>
<comment type="caution">
    <text evidence="2">The sequence shown here is derived from an EMBL/GenBank/DDBJ whole genome shotgun (WGS) entry which is preliminary data.</text>
</comment>
<sequence length="163" mass="17785">MSDVSDVSEESLARETASQAIAREVIALTRRARAAAAQLHPELSLVTHTILTHVSDQRGCNATDLAAHYMLDKSTVSRQVSALLRMGLLARRPDPRDHRAQILEVTEAGYSALAAAARSRQAMFDDRLGDWGTSDLVRFAAYLERYNRTLPRGGRPAAGDTVA</sequence>
<dbReference type="AlphaFoldDB" id="A0A177HNI3"/>
<gene>
    <name evidence="2" type="ORF">STSP_44970</name>
</gene>
<reference evidence="2 3" key="1">
    <citation type="submission" date="2015-12" db="EMBL/GenBank/DDBJ databases">
        <title>Genome sequence of Streptomyces sp. G25.</title>
        <authorList>
            <person name="Poehlein A."/>
            <person name="Roettig A."/>
            <person name="Hiessl S."/>
            <person name="Hauschild P."/>
            <person name="Schauer J."/>
            <person name="Madkour M.H."/>
            <person name="Al-Ansari A.M."/>
            <person name="Almakishah N.H."/>
            <person name="Steinbuechel A."/>
            <person name="Daniel R."/>
        </authorList>
    </citation>
    <scope>NUCLEOTIDE SEQUENCE [LARGE SCALE GENOMIC DNA]</scope>
    <source>
        <strain evidence="3">G25(2015)</strain>
    </source>
</reference>
<dbReference type="SUPFAM" id="SSF46785">
    <property type="entry name" value="Winged helix' DNA-binding domain"/>
    <property type="match status" value="1"/>
</dbReference>
<dbReference type="EMBL" id="LOHS01000094">
    <property type="protein sequence ID" value="OAH12160.1"/>
    <property type="molecule type" value="Genomic_DNA"/>
</dbReference>
<evidence type="ECO:0000259" key="1">
    <source>
        <dbReference type="PROSITE" id="PS50995"/>
    </source>
</evidence>
<evidence type="ECO:0000313" key="3">
    <source>
        <dbReference type="Proteomes" id="UP000077381"/>
    </source>
</evidence>